<dbReference type="Gene3D" id="1.10.10.10">
    <property type="entry name" value="Winged helix-like DNA-binding domain superfamily/Winged helix DNA-binding domain"/>
    <property type="match status" value="1"/>
</dbReference>
<dbReference type="KEGG" id="bgoe:IFJ75_05975"/>
<sequence>MQEGTETSSGHPQETRPKAELAWDVYAKSCPTRVLLDRIADKWTVLLLTTLKGGPMRFNALKRRVEGVSQKMLSQTLRQLERDGLVSRSVEATVPISVTYAITPLGQTLVAALQPMVDWAESRMPDVVEAQVAFDRRASLT</sequence>
<protein>
    <submittedName>
        <fullName evidence="5">Helix-turn-helix transcriptional regulator</fullName>
    </submittedName>
</protein>
<keyword evidence="6" id="KW-1185">Reference proteome</keyword>
<feature type="domain" description="HTH hxlR-type" evidence="4">
    <location>
        <begin position="30"/>
        <end position="128"/>
    </location>
</feature>
<evidence type="ECO:0000256" key="3">
    <source>
        <dbReference type="ARBA" id="ARBA00023163"/>
    </source>
</evidence>
<dbReference type="PANTHER" id="PTHR33204">
    <property type="entry name" value="TRANSCRIPTIONAL REGULATOR, MARR FAMILY"/>
    <property type="match status" value="1"/>
</dbReference>
<dbReference type="RefSeq" id="WP_207931708.1">
    <property type="nucleotide sequence ID" value="NZ_CP062222.1"/>
</dbReference>
<dbReference type="EMBL" id="CP062222">
    <property type="protein sequence ID" value="QTC92428.1"/>
    <property type="molecule type" value="Genomic_DNA"/>
</dbReference>
<proteinExistence type="predicted"/>
<keyword evidence="3" id="KW-0804">Transcription</keyword>
<evidence type="ECO:0000256" key="1">
    <source>
        <dbReference type="ARBA" id="ARBA00023015"/>
    </source>
</evidence>
<gene>
    <name evidence="5" type="ORF">IFJ75_05975</name>
</gene>
<accession>A0A975C221</accession>
<evidence type="ECO:0000313" key="5">
    <source>
        <dbReference type="EMBL" id="QTC92428.1"/>
    </source>
</evidence>
<keyword evidence="2" id="KW-0238">DNA-binding</keyword>
<dbReference type="GO" id="GO:0003677">
    <property type="term" value="F:DNA binding"/>
    <property type="evidence" value="ECO:0007669"/>
    <property type="project" value="UniProtKB-KW"/>
</dbReference>
<keyword evidence="1" id="KW-0805">Transcription regulation</keyword>
<dbReference type="Proteomes" id="UP000663918">
    <property type="component" value="Chromosome"/>
</dbReference>
<evidence type="ECO:0000259" key="4">
    <source>
        <dbReference type="PROSITE" id="PS51118"/>
    </source>
</evidence>
<dbReference type="PANTHER" id="PTHR33204:SF37">
    <property type="entry name" value="HTH-TYPE TRANSCRIPTIONAL REGULATOR YODB"/>
    <property type="match status" value="1"/>
</dbReference>
<name>A0A975C221_9CAUL</name>
<evidence type="ECO:0000313" key="6">
    <source>
        <dbReference type="Proteomes" id="UP000663918"/>
    </source>
</evidence>
<dbReference type="AlphaFoldDB" id="A0A975C221"/>
<dbReference type="InterPro" id="IPR002577">
    <property type="entry name" value="HTH_HxlR"/>
</dbReference>
<dbReference type="PROSITE" id="PS51118">
    <property type="entry name" value="HTH_HXLR"/>
    <property type="match status" value="1"/>
</dbReference>
<dbReference type="InterPro" id="IPR036388">
    <property type="entry name" value="WH-like_DNA-bd_sf"/>
</dbReference>
<evidence type="ECO:0000256" key="2">
    <source>
        <dbReference type="ARBA" id="ARBA00023125"/>
    </source>
</evidence>
<dbReference type="SUPFAM" id="SSF46785">
    <property type="entry name" value="Winged helix' DNA-binding domain"/>
    <property type="match status" value="1"/>
</dbReference>
<organism evidence="5 6">
    <name type="scientific">Brevundimonas goettingensis</name>
    <dbReference type="NCBI Taxonomy" id="2774190"/>
    <lineage>
        <taxon>Bacteria</taxon>
        <taxon>Pseudomonadati</taxon>
        <taxon>Pseudomonadota</taxon>
        <taxon>Alphaproteobacteria</taxon>
        <taxon>Caulobacterales</taxon>
        <taxon>Caulobacteraceae</taxon>
        <taxon>Brevundimonas</taxon>
    </lineage>
</organism>
<dbReference type="Pfam" id="PF01638">
    <property type="entry name" value="HxlR"/>
    <property type="match status" value="1"/>
</dbReference>
<reference evidence="5" key="1">
    <citation type="submission" date="2020-09" db="EMBL/GenBank/DDBJ databases">
        <title>Brevundimonas sp. LVF2 isolated from a puddle in Goettingen, Germany.</title>
        <authorList>
            <person name="Friedrich I."/>
            <person name="Klassen A."/>
            <person name="Hannes N."/>
            <person name="Schneider D."/>
            <person name="Hertel R."/>
            <person name="Daniel R."/>
        </authorList>
    </citation>
    <scope>NUCLEOTIDE SEQUENCE</scope>
    <source>
        <strain evidence="5">LVF2</strain>
    </source>
</reference>
<dbReference type="InterPro" id="IPR036390">
    <property type="entry name" value="WH_DNA-bd_sf"/>
</dbReference>